<evidence type="ECO:0000256" key="2">
    <source>
        <dbReference type="SAM" id="SignalP"/>
    </source>
</evidence>
<dbReference type="AlphaFoldDB" id="A0A7U7IAH9"/>
<keyword evidence="2" id="KW-0732">Signal</keyword>
<evidence type="ECO:0000256" key="1">
    <source>
        <dbReference type="SAM" id="MobiDB-lite"/>
    </source>
</evidence>
<evidence type="ECO:0000313" key="4">
    <source>
        <dbReference type="Proteomes" id="UP000583387"/>
    </source>
</evidence>
<keyword evidence="4" id="KW-1185">Reference proteome</keyword>
<evidence type="ECO:0008006" key="5">
    <source>
        <dbReference type="Google" id="ProtNLM"/>
    </source>
</evidence>
<dbReference type="Proteomes" id="UP000583387">
    <property type="component" value="Unassembled WGS sequence"/>
</dbReference>
<name>A0A7U7IAH9_9GAMM</name>
<feature type="compositionally biased region" description="Basic and acidic residues" evidence="1">
    <location>
        <begin position="256"/>
        <end position="268"/>
    </location>
</feature>
<feature type="signal peptide" evidence="2">
    <location>
        <begin position="1"/>
        <end position="17"/>
    </location>
</feature>
<feature type="region of interest" description="Disordered" evidence="1">
    <location>
        <begin position="228"/>
        <end position="268"/>
    </location>
</feature>
<organism evidence="3 4">
    <name type="scientific">Zestomonas carbonaria</name>
    <dbReference type="NCBI Taxonomy" id="2762745"/>
    <lineage>
        <taxon>Bacteria</taxon>
        <taxon>Pseudomonadati</taxon>
        <taxon>Pseudomonadota</taxon>
        <taxon>Gammaproteobacteria</taxon>
        <taxon>Pseudomonadales</taxon>
        <taxon>Pseudomonadaceae</taxon>
        <taxon>Zestomonas</taxon>
    </lineage>
</organism>
<protein>
    <recommendedName>
        <fullName evidence="5">Collagen pro alpha-chain</fullName>
    </recommendedName>
</protein>
<sequence>MRSLALLAILGSSLALADAQVKVAPHTLLRLPTTTGLLVLDRLEIADAGTLLIPSTLTEIRVGELSLGREASIGIAPSDQEFRLEARHAEFGAGSRISARGAAGSHEKPATAGRNLSLRLEQADLADLILDVRGGAGAPGYAGLDGANGKSAGCAWGQASRGHDGLNGGDGRPGGAGGRIRLEVPEDFPAENVQVRLEGGAGGVAGTAGQGGRGGSAKGCWIYSTDGPAMADRDRPGNQGRPAGKASSIWCVSLHPRSENAGKARREG</sequence>
<dbReference type="EMBL" id="CAJFCI010000071">
    <property type="protein sequence ID" value="CAD5109226.1"/>
    <property type="molecule type" value="Genomic_DNA"/>
</dbReference>
<accession>A0A7U7IAH9</accession>
<feature type="chain" id="PRO_5030589902" description="Collagen pro alpha-chain" evidence="2">
    <location>
        <begin position="18"/>
        <end position="268"/>
    </location>
</feature>
<gene>
    <name evidence="3" type="ORF">PSEWESI4_03522</name>
</gene>
<evidence type="ECO:0000313" key="3">
    <source>
        <dbReference type="EMBL" id="CAD5109226.1"/>
    </source>
</evidence>
<reference evidence="3 4" key="1">
    <citation type="submission" date="2020-08" db="EMBL/GenBank/DDBJ databases">
        <authorList>
            <person name="Criscuolo A."/>
        </authorList>
    </citation>
    <scope>NUCLEOTIDE SEQUENCE [LARGE SCALE GENOMIC DNA]</scope>
    <source>
        <strain evidence="3">CIP111764</strain>
    </source>
</reference>
<comment type="caution">
    <text evidence="3">The sequence shown here is derived from an EMBL/GenBank/DDBJ whole genome shotgun (WGS) entry which is preliminary data.</text>
</comment>
<proteinExistence type="predicted"/>